<keyword evidence="1" id="KW-0472">Membrane</keyword>
<protein>
    <submittedName>
        <fullName evidence="2">Uncharacterized protein</fullName>
    </submittedName>
</protein>
<organism evidence="2 3">
    <name type="scientific">Brachionus plicatilis</name>
    <name type="common">Marine rotifer</name>
    <name type="synonym">Brachionus muelleri</name>
    <dbReference type="NCBI Taxonomy" id="10195"/>
    <lineage>
        <taxon>Eukaryota</taxon>
        <taxon>Metazoa</taxon>
        <taxon>Spiralia</taxon>
        <taxon>Gnathifera</taxon>
        <taxon>Rotifera</taxon>
        <taxon>Eurotatoria</taxon>
        <taxon>Monogononta</taxon>
        <taxon>Pseudotrocha</taxon>
        <taxon>Ploima</taxon>
        <taxon>Brachionidae</taxon>
        <taxon>Brachionus</taxon>
    </lineage>
</organism>
<evidence type="ECO:0000313" key="3">
    <source>
        <dbReference type="Proteomes" id="UP000276133"/>
    </source>
</evidence>
<proteinExistence type="predicted"/>
<keyword evidence="1" id="KW-1133">Transmembrane helix</keyword>
<dbReference type="Proteomes" id="UP000276133">
    <property type="component" value="Unassembled WGS sequence"/>
</dbReference>
<feature type="transmembrane region" description="Helical" evidence="1">
    <location>
        <begin position="33"/>
        <end position="54"/>
    </location>
</feature>
<comment type="caution">
    <text evidence="2">The sequence shown here is derived from an EMBL/GenBank/DDBJ whole genome shotgun (WGS) entry which is preliminary data.</text>
</comment>
<keyword evidence="1" id="KW-0812">Transmembrane</keyword>
<gene>
    <name evidence="2" type="ORF">BpHYR1_043081</name>
</gene>
<dbReference type="AlphaFoldDB" id="A0A3M7PGJ2"/>
<accession>A0A3M7PGJ2</accession>
<evidence type="ECO:0000313" key="2">
    <source>
        <dbReference type="EMBL" id="RMZ98172.1"/>
    </source>
</evidence>
<sequence length="89" mass="9853">MSARKKTNSNLMNLDYINSRYNKLELDKKIGQVVDALVVIFSKIIIALILSLAVNQKLLAMPLKFIQTAVAPKAKAGRPAKAKECLARQ</sequence>
<evidence type="ECO:0000256" key="1">
    <source>
        <dbReference type="SAM" id="Phobius"/>
    </source>
</evidence>
<name>A0A3M7PGJ2_BRAPC</name>
<reference evidence="2 3" key="1">
    <citation type="journal article" date="2018" name="Sci. Rep.">
        <title>Genomic signatures of local adaptation to the degree of environmental predictability in rotifers.</title>
        <authorList>
            <person name="Franch-Gras L."/>
            <person name="Hahn C."/>
            <person name="Garcia-Roger E.M."/>
            <person name="Carmona M.J."/>
            <person name="Serra M."/>
            <person name="Gomez A."/>
        </authorList>
    </citation>
    <scope>NUCLEOTIDE SEQUENCE [LARGE SCALE GENOMIC DNA]</scope>
    <source>
        <strain evidence="2">HYR1</strain>
    </source>
</reference>
<dbReference type="EMBL" id="REGN01010936">
    <property type="protein sequence ID" value="RMZ98172.1"/>
    <property type="molecule type" value="Genomic_DNA"/>
</dbReference>
<keyword evidence="3" id="KW-1185">Reference proteome</keyword>